<accession>A0A6G1HHR1</accession>
<gene>
    <name evidence="1" type="ORF">K402DRAFT_7180</name>
</gene>
<proteinExistence type="predicted"/>
<sequence>MLKAVWLEGISERNFVVVMGVLVLYGEMSKSRIRHQYRERNLKMWSWKTAYVSQWKRVQPQMRKCEAQVRNIETNWYNQETARLLYPTHEHITIKPAPTTPSSHHTPRPEVRVRIGLFATRLPPESCRILSILSTVRILSCYLLQKALFRGLLGLLSRSTLVSANSGKWYEKTLVSGIAGLDCWCGLCEFVRCLLTWYRVKVETID</sequence>
<dbReference type="Proteomes" id="UP000800041">
    <property type="component" value="Unassembled WGS sequence"/>
</dbReference>
<dbReference type="EMBL" id="ML977137">
    <property type="protein sequence ID" value="KAF1992478.1"/>
    <property type="molecule type" value="Genomic_DNA"/>
</dbReference>
<keyword evidence="2" id="KW-1185">Reference proteome</keyword>
<reference evidence="1" key="1">
    <citation type="journal article" date="2020" name="Stud. Mycol.">
        <title>101 Dothideomycetes genomes: a test case for predicting lifestyles and emergence of pathogens.</title>
        <authorList>
            <person name="Haridas S."/>
            <person name="Albert R."/>
            <person name="Binder M."/>
            <person name="Bloem J."/>
            <person name="Labutti K."/>
            <person name="Salamov A."/>
            <person name="Andreopoulos B."/>
            <person name="Baker S."/>
            <person name="Barry K."/>
            <person name="Bills G."/>
            <person name="Bluhm B."/>
            <person name="Cannon C."/>
            <person name="Castanera R."/>
            <person name="Culley D."/>
            <person name="Daum C."/>
            <person name="Ezra D."/>
            <person name="Gonzalez J."/>
            <person name="Henrissat B."/>
            <person name="Kuo A."/>
            <person name="Liang C."/>
            <person name="Lipzen A."/>
            <person name="Lutzoni F."/>
            <person name="Magnuson J."/>
            <person name="Mondo S."/>
            <person name="Nolan M."/>
            <person name="Ohm R."/>
            <person name="Pangilinan J."/>
            <person name="Park H.-J."/>
            <person name="Ramirez L."/>
            <person name="Alfaro M."/>
            <person name="Sun H."/>
            <person name="Tritt A."/>
            <person name="Yoshinaga Y."/>
            <person name="Zwiers L.-H."/>
            <person name="Turgeon B."/>
            <person name="Goodwin S."/>
            <person name="Spatafora J."/>
            <person name="Crous P."/>
            <person name="Grigoriev I."/>
        </authorList>
    </citation>
    <scope>NUCLEOTIDE SEQUENCE</scope>
    <source>
        <strain evidence="1">CBS 113979</strain>
    </source>
</reference>
<name>A0A6G1HHR1_9PEZI</name>
<dbReference type="AlphaFoldDB" id="A0A6G1HHR1"/>
<protein>
    <submittedName>
        <fullName evidence="1">Uncharacterized protein</fullName>
    </submittedName>
</protein>
<evidence type="ECO:0000313" key="2">
    <source>
        <dbReference type="Proteomes" id="UP000800041"/>
    </source>
</evidence>
<evidence type="ECO:0000313" key="1">
    <source>
        <dbReference type="EMBL" id="KAF1992478.1"/>
    </source>
</evidence>
<organism evidence="1 2">
    <name type="scientific">Aulographum hederae CBS 113979</name>
    <dbReference type="NCBI Taxonomy" id="1176131"/>
    <lineage>
        <taxon>Eukaryota</taxon>
        <taxon>Fungi</taxon>
        <taxon>Dikarya</taxon>
        <taxon>Ascomycota</taxon>
        <taxon>Pezizomycotina</taxon>
        <taxon>Dothideomycetes</taxon>
        <taxon>Pleosporomycetidae</taxon>
        <taxon>Aulographales</taxon>
        <taxon>Aulographaceae</taxon>
    </lineage>
</organism>